<dbReference type="SUPFAM" id="SSF51206">
    <property type="entry name" value="cAMP-binding domain-like"/>
    <property type="match status" value="1"/>
</dbReference>
<dbReference type="AlphaFoldDB" id="A0A4P7W1D4"/>
<name>A0A4P7W1D4_9BACT</name>
<protein>
    <submittedName>
        <fullName evidence="2">Crp/Fnr family transcriptional regulator</fullName>
    </submittedName>
</protein>
<sequence>MSQFNAFEEALDFSFWKNLCETRGERLFFRRGEYFVHAGEVLQRVGWIVSGGFKHSLTDNAGHAKAVGFVFEDAVVANYLSALAGEKMPTDIIALEDSEVMVVPSSYICEILDTRPEVKVKFLQVLFGQAYDHVLNIYRFTPEQRYAHLLERFPRILDLVPVGDLASYLNISRRQLHRFRNQKTK</sequence>
<evidence type="ECO:0000313" key="2">
    <source>
        <dbReference type="EMBL" id="QCD41699.1"/>
    </source>
</evidence>
<reference evidence="3" key="1">
    <citation type="submission" date="2019-02" db="EMBL/GenBank/DDBJ databases">
        <title>Isolation and identification of novel species under the genus Muribaculum.</title>
        <authorList>
            <person name="Miyake S."/>
            <person name="Ding Y."/>
            <person name="Low A."/>
            <person name="Soh M."/>
            <person name="Seedorf H."/>
        </authorList>
    </citation>
    <scope>NUCLEOTIDE SEQUENCE [LARGE SCALE GENOMIC DNA]</scope>
    <source>
        <strain evidence="3">H5</strain>
    </source>
</reference>
<dbReference type="RefSeq" id="WP_136414498.1">
    <property type="nucleotide sequence ID" value="NZ_CP039396.1"/>
</dbReference>
<evidence type="ECO:0000259" key="1">
    <source>
        <dbReference type="Pfam" id="PF00027"/>
    </source>
</evidence>
<dbReference type="InterPro" id="IPR014710">
    <property type="entry name" value="RmlC-like_jellyroll"/>
</dbReference>
<dbReference type="EMBL" id="CP039396">
    <property type="protein sequence ID" value="QCD41699.1"/>
    <property type="molecule type" value="Genomic_DNA"/>
</dbReference>
<evidence type="ECO:0000313" key="3">
    <source>
        <dbReference type="Proteomes" id="UP000297149"/>
    </source>
</evidence>
<dbReference type="InterPro" id="IPR000595">
    <property type="entry name" value="cNMP-bd_dom"/>
</dbReference>
<dbReference type="InterPro" id="IPR018490">
    <property type="entry name" value="cNMP-bd_dom_sf"/>
</dbReference>
<dbReference type="Gene3D" id="2.60.120.10">
    <property type="entry name" value="Jelly Rolls"/>
    <property type="match status" value="1"/>
</dbReference>
<dbReference type="Pfam" id="PF00027">
    <property type="entry name" value="cNMP_binding"/>
    <property type="match status" value="1"/>
</dbReference>
<feature type="domain" description="Cyclic nucleotide-binding" evidence="1">
    <location>
        <begin position="28"/>
        <end position="113"/>
    </location>
</feature>
<dbReference type="Proteomes" id="UP000297149">
    <property type="component" value="Chromosome"/>
</dbReference>
<proteinExistence type="predicted"/>
<organism evidence="2 3">
    <name type="scientific">Duncaniella dubosii</name>
    <dbReference type="NCBI Taxonomy" id="2518971"/>
    <lineage>
        <taxon>Bacteria</taxon>
        <taxon>Pseudomonadati</taxon>
        <taxon>Bacteroidota</taxon>
        <taxon>Bacteroidia</taxon>
        <taxon>Bacteroidales</taxon>
        <taxon>Muribaculaceae</taxon>
        <taxon>Duncaniella</taxon>
    </lineage>
</organism>
<keyword evidence="3" id="KW-1185">Reference proteome</keyword>
<dbReference type="CDD" id="cd00038">
    <property type="entry name" value="CAP_ED"/>
    <property type="match status" value="1"/>
</dbReference>
<gene>
    <name evidence="2" type="ORF">E7747_05005</name>
</gene>
<dbReference type="KEGG" id="ddb:E7747_05005"/>
<accession>A0A4P7W1D4</accession>